<evidence type="ECO:0000313" key="18">
    <source>
        <dbReference type="Proteomes" id="UP000662783"/>
    </source>
</evidence>
<keyword evidence="3" id="KW-0227">DNA damage</keyword>
<evidence type="ECO:0000259" key="16">
    <source>
        <dbReference type="PROSITE" id="PS51217"/>
    </source>
</evidence>
<sequence>MQQPFLIYRSSAGSGKTYTLAKSYLKLALVGKNRFRRILGVTFTNKATEEMKQRIIKFLTLLKEGKEPTLAKELSGELGIDETILKQRAADVLSEILHNYSRFSVVTIDSFFHQVIRSFAREMGLQGTFTIDLDTDKVMQEVIDRMLSEIGDEEHKEIKSWLTQFAEEKVEEGTSWDFRKDISKLAKEVLKDDFKGFSEKINEAANSPEQLSEIKKQLDHVQLNFEKELADIGKRALNIIEENGLTPESFKGRSKSVAKLFLKVQGQDYGITATNRKAIDDISQWVGKADDQSLLPMVENQLMPLHNEIIDYFDTNFIEYQSAIEVKRYFYTFGILSYINRYLQIYRDENEVMLISDLPDFLNKIISDSDTPFIYEKVGSRFDHYLIDEFQDTSSYQWNNFKPLVKNATDQGQFCMVVGDAKQSIYRFRGGDWKLLQHQVKYDIGEVMTNEQNLDTNWRSSANIIDFNNDIFERLKPLMQKNYITNASQEIDQLMNEVLSSFNESFQKLPAHKPKDHGLVELSFLELEKDTEEKYRDLAIEYTISKVEQLQQAGYALRDIAILTRTSREGKDVARAFIERSNSELAKPHLKYDVVSKEALFLTASHVVQFIISVIKWLHDEKNAIELAHWYSTYQKYVVGNHENESELYLQLANWDKNVPDEFVKNRHQLKSLPLYELVEELCRIFSLSKIKEEYTYLQGFQDAVLEYSKNERGDIASFLVWWEDIRKTRSIIISDDNNAAKILTIHKSKGLEFPVVIIPFLNWSLDVQNYSIDNILWCESVDKAPFNQMPMVPLKYTSALEKTYWANDYHREKLKNLLDNLNILYVAMTRPEVALYMASPLPTKDALNKINDLMLKLIKSESGWNEENNTYTLGKLPAPIKKEITNAEVQLNDYTSHNWRSKVHLQMRDAAAQKEDQFDDAKAFGIKMHDMLSQIHYENDLKKFENNDHAADLAKTVQTLSDYFSESWQVKTEVPVLLPNGEQRRIDRMNTNEKEVVLIDYKTGTPRDKDKSQMKEYMWIIGQMVALPVRGMLLYLEDQHIINVEDGS</sequence>
<dbReference type="PROSITE" id="PS51217">
    <property type="entry name" value="UVRD_HELICASE_CTER"/>
    <property type="match status" value="1"/>
</dbReference>
<proteinExistence type="predicted"/>
<evidence type="ECO:0000256" key="5">
    <source>
        <dbReference type="ARBA" id="ARBA00022806"/>
    </source>
</evidence>
<dbReference type="AlphaFoldDB" id="A0A975A0B8"/>
<dbReference type="Gene3D" id="1.10.3170.10">
    <property type="entry name" value="Recbcd, chain B, domain 2"/>
    <property type="match status" value="1"/>
</dbReference>
<name>A0A975A0B8_9BACT</name>
<dbReference type="GO" id="GO:0000725">
    <property type="term" value="P:recombinational repair"/>
    <property type="evidence" value="ECO:0007669"/>
    <property type="project" value="TreeGrafter"/>
</dbReference>
<evidence type="ECO:0000256" key="1">
    <source>
        <dbReference type="ARBA" id="ARBA00022722"/>
    </source>
</evidence>
<evidence type="ECO:0000256" key="4">
    <source>
        <dbReference type="ARBA" id="ARBA00022801"/>
    </source>
</evidence>
<keyword evidence="6" id="KW-0269">Exonuclease</keyword>
<keyword evidence="2 14" id="KW-0547">Nucleotide-binding</keyword>
<dbReference type="GO" id="GO:0005829">
    <property type="term" value="C:cytosol"/>
    <property type="evidence" value="ECO:0007669"/>
    <property type="project" value="TreeGrafter"/>
</dbReference>
<keyword evidence="10" id="KW-0413">Isomerase</keyword>
<dbReference type="GO" id="GO:0003677">
    <property type="term" value="F:DNA binding"/>
    <property type="evidence" value="ECO:0007669"/>
    <property type="project" value="UniProtKB-KW"/>
</dbReference>
<feature type="binding site" evidence="14">
    <location>
        <begin position="10"/>
        <end position="17"/>
    </location>
    <ligand>
        <name>ATP</name>
        <dbReference type="ChEBI" id="CHEBI:30616"/>
    </ligand>
</feature>
<gene>
    <name evidence="17" type="ORF">JR347_15745</name>
</gene>
<evidence type="ECO:0000256" key="7">
    <source>
        <dbReference type="ARBA" id="ARBA00022840"/>
    </source>
</evidence>
<feature type="domain" description="UvrD-like helicase ATP-binding" evidence="15">
    <location>
        <begin position="1"/>
        <end position="461"/>
    </location>
</feature>
<keyword evidence="7 14" id="KW-0067">ATP-binding</keyword>
<evidence type="ECO:0000256" key="10">
    <source>
        <dbReference type="ARBA" id="ARBA00023235"/>
    </source>
</evidence>
<dbReference type="Gene3D" id="3.40.50.300">
    <property type="entry name" value="P-loop containing nucleotide triphosphate hydrolases"/>
    <property type="match status" value="3"/>
</dbReference>
<comment type="catalytic activity">
    <reaction evidence="11">
        <text>Couples ATP hydrolysis with the unwinding of duplex DNA by translocating in the 3'-5' direction.</text>
        <dbReference type="EC" id="5.6.2.4"/>
    </reaction>
</comment>
<dbReference type="PANTHER" id="PTHR11070:SF67">
    <property type="entry name" value="DNA 3'-5' HELICASE"/>
    <property type="match status" value="1"/>
</dbReference>
<dbReference type="InterPro" id="IPR027417">
    <property type="entry name" value="P-loop_NTPase"/>
</dbReference>
<dbReference type="InterPro" id="IPR014016">
    <property type="entry name" value="UvrD-like_ATP-bd"/>
</dbReference>
<keyword evidence="18" id="KW-1185">Reference proteome</keyword>
<dbReference type="Pfam" id="PF00580">
    <property type="entry name" value="UvrD-helicase"/>
    <property type="match status" value="1"/>
</dbReference>
<dbReference type="Pfam" id="PF13361">
    <property type="entry name" value="UvrD_C"/>
    <property type="match status" value="1"/>
</dbReference>
<dbReference type="RefSeq" id="WP_205721543.1">
    <property type="nucleotide sequence ID" value="NZ_CP070608.1"/>
</dbReference>
<reference evidence="17" key="1">
    <citation type="submission" date="2021-02" db="EMBL/GenBank/DDBJ databases">
        <title>Fulvivirga sp. S481 isolated from sea water.</title>
        <authorList>
            <person name="Bae S.S."/>
            <person name="Baek K."/>
        </authorList>
    </citation>
    <scope>NUCLEOTIDE SEQUENCE</scope>
    <source>
        <strain evidence="17">S481</strain>
    </source>
</reference>
<dbReference type="GO" id="GO:0043138">
    <property type="term" value="F:3'-5' DNA helicase activity"/>
    <property type="evidence" value="ECO:0007669"/>
    <property type="project" value="UniProtKB-EC"/>
</dbReference>
<evidence type="ECO:0000256" key="6">
    <source>
        <dbReference type="ARBA" id="ARBA00022839"/>
    </source>
</evidence>
<dbReference type="GO" id="GO:0005524">
    <property type="term" value="F:ATP binding"/>
    <property type="evidence" value="ECO:0007669"/>
    <property type="project" value="UniProtKB-UniRule"/>
</dbReference>
<keyword evidence="5 14" id="KW-0347">Helicase</keyword>
<feature type="domain" description="UvrD-like helicase C-terminal" evidence="16">
    <location>
        <begin position="489"/>
        <end position="751"/>
    </location>
</feature>
<comment type="catalytic activity">
    <reaction evidence="13">
        <text>ATP + H2O = ADP + phosphate + H(+)</text>
        <dbReference type="Rhea" id="RHEA:13065"/>
        <dbReference type="ChEBI" id="CHEBI:15377"/>
        <dbReference type="ChEBI" id="CHEBI:15378"/>
        <dbReference type="ChEBI" id="CHEBI:30616"/>
        <dbReference type="ChEBI" id="CHEBI:43474"/>
        <dbReference type="ChEBI" id="CHEBI:456216"/>
        <dbReference type="EC" id="5.6.2.4"/>
    </reaction>
</comment>
<dbReference type="PROSITE" id="PS51198">
    <property type="entry name" value="UVRD_HELICASE_ATP_BIND"/>
    <property type="match status" value="1"/>
</dbReference>
<evidence type="ECO:0000256" key="13">
    <source>
        <dbReference type="ARBA" id="ARBA00048988"/>
    </source>
</evidence>
<evidence type="ECO:0000259" key="15">
    <source>
        <dbReference type="PROSITE" id="PS51198"/>
    </source>
</evidence>
<protein>
    <recommendedName>
        <fullName evidence="12">DNA 3'-5' helicase</fullName>
        <ecNumber evidence="12">5.6.2.4</ecNumber>
    </recommendedName>
</protein>
<keyword evidence="8" id="KW-0238">DNA-binding</keyword>
<evidence type="ECO:0000256" key="8">
    <source>
        <dbReference type="ARBA" id="ARBA00023125"/>
    </source>
</evidence>
<dbReference type="Gene3D" id="3.90.320.10">
    <property type="match status" value="1"/>
</dbReference>
<evidence type="ECO:0000256" key="14">
    <source>
        <dbReference type="PROSITE-ProRule" id="PRU00560"/>
    </source>
</evidence>
<evidence type="ECO:0000256" key="3">
    <source>
        <dbReference type="ARBA" id="ARBA00022763"/>
    </source>
</evidence>
<dbReference type="InterPro" id="IPR011604">
    <property type="entry name" value="PDDEXK-like_dom_sf"/>
</dbReference>
<evidence type="ECO:0000313" key="17">
    <source>
        <dbReference type="EMBL" id="QSE97030.1"/>
    </source>
</evidence>
<dbReference type="EMBL" id="CP070608">
    <property type="protein sequence ID" value="QSE97030.1"/>
    <property type="molecule type" value="Genomic_DNA"/>
</dbReference>
<keyword evidence="4 14" id="KW-0378">Hydrolase</keyword>
<keyword evidence="1" id="KW-0540">Nuclease</keyword>
<dbReference type="GO" id="GO:0004527">
    <property type="term" value="F:exonuclease activity"/>
    <property type="evidence" value="ECO:0007669"/>
    <property type="project" value="UniProtKB-KW"/>
</dbReference>
<dbReference type="PANTHER" id="PTHR11070">
    <property type="entry name" value="UVRD / RECB / PCRA DNA HELICASE FAMILY MEMBER"/>
    <property type="match status" value="1"/>
</dbReference>
<dbReference type="InterPro" id="IPR000212">
    <property type="entry name" value="DNA_helicase_UvrD/REP"/>
</dbReference>
<evidence type="ECO:0000256" key="12">
    <source>
        <dbReference type="ARBA" id="ARBA00034808"/>
    </source>
</evidence>
<organism evidence="17 18">
    <name type="scientific">Fulvivirga lutea</name>
    <dbReference type="NCBI Taxonomy" id="2810512"/>
    <lineage>
        <taxon>Bacteria</taxon>
        <taxon>Pseudomonadati</taxon>
        <taxon>Bacteroidota</taxon>
        <taxon>Cytophagia</taxon>
        <taxon>Cytophagales</taxon>
        <taxon>Fulvivirgaceae</taxon>
        <taxon>Fulvivirga</taxon>
    </lineage>
</organism>
<dbReference type="EC" id="5.6.2.4" evidence="12"/>
<evidence type="ECO:0000256" key="11">
    <source>
        <dbReference type="ARBA" id="ARBA00034617"/>
    </source>
</evidence>
<evidence type="ECO:0000256" key="9">
    <source>
        <dbReference type="ARBA" id="ARBA00023204"/>
    </source>
</evidence>
<keyword evidence="9" id="KW-0234">DNA repair</keyword>
<dbReference type="InterPro" id="IPR014017">
    <property type="entry name" value="DNA_helicase_UvrD-like_C"/>
</dbReference>
<accession>A0A975A0B8</accession>
<evidence type="ECO:0000256" key="2">
    <source>
        <dbReference type="ARBA" id="ARBA00022741"/>
    </source>
</evidence>
<dbReference type="SUPFAM" id="SSF52540">
    <property type="entry name" value="P-loop containing nucleoside triphosphate hydrolases"/>
    <property type="match status" value="1"/>
</dbReference>
<dbReference type="Proteomes" id="UP000662783">
    <property type="component" value="Chromosome"/>
</dbReference>
<dbReference type="KEGG" id="fuv:JR347_15745"/>